<evidence type="ECO:0000313" key="7">
    <source>
        <dbReference type="Proteomes" id="UP001346149"/>
    </source>
</evidence>
<keyword evidence="7" id="KW-1185">Reference proteome</keyword>
<keyword evidence="4" id="KW-0663">Pyridoxal phosphate</keyword>
<feature type="domain" description="Aminotransferase class I/classII large" evidence="5">
    <location>
        <begin position="14"/>
        <end position="67"/>
    </location>
</feature>
<keyword evidence="3" id="KW-0808">Transferase</keyword>
<comment type="caution">
    <text evidence="6">The sequence shown here is derived from an EMBL/GenBank/DDBJ whole genome shotgun (WGS) entry which is preliminary data.</text>
</comment>
<dbReference type="Pfam" id="PF00155">
    <property type="entry name" value="Aminotran_1_2"/>
    <property type="match status" value="1"/>
</dbReference>
<dbReference type="SUPFAM" id="SSF53383">
    <property type="entry name" value="PLP-dependent transferases"/>
    <property type="match status" value="1"/>
</dbReference>
<dbReference type="GO" id="GO:0005737">
    <property type="term" value="C:cytoplasm"/>
    <property type="evidence" value="ECO:0007669"/>
    <property type="project" value="TreeGrafter"/>
</dbReference>
<dbReference type="GO" id="GO:0016212">
    <property type="term" value="F:kynurenine-oxoglutarate transaminase activity"/>
    <property type="evidence" value="ECO:0007669"/>
    <property type="project" value="TreeGrafter"/>
</dbReference>
<dbReference type="InterPro" id="IPR051326">
    <property type="entry name" value="Kynurenine-oxoglutarate_AT"/>
</dbReference>
<evidence type="ECO:0000256" key="2">
    <source>
        <dbReference type="ARBA" id="ARBA00022576"/>
    </source>
</evidence>
<evidence type="ECO:0000256" key="1">
    <source>
        <dbReference type="ARBA" id="ARBA00001933"/>
    </source>
</evidence>
<name>A0AAN7MB72_TRANT</name>
<dbReference type="Gene3D" id="3.40.640.10">
    <property type="entry name" value="Type I PLP-dependent aspartate aminotransferase-like (Major domain)"/>
    <property type="match status" value="1"/>
</dbReference>
<evidence type="ECO:0000313" key="6">
    <source>
        <dbReference type="EMBL" id="KAK4793461.1"/>
    </source>
</evidence>
<dbReference type="EMBL" id="JAXQNO010000008">
    <property type="protein sequence ID" value="KAK4793461.1"/>
    <property type="molecule type" value="Genomic_DNA"/>
</dbReference>
<organism evidence="6 7">
    <name type="scientific">Trapa natans</name>
    <name type="common">Water chestnut</name>
    <dbReference type="NCBI Taxonomy" id="22666"/>
    <lineage>
        <taxon>Eukaryota</taxon>
        <taxon>Viridiplantae</taxon>
        <taxon>Streptophyta</taxon>
        <taxon>Embryophyta</taxon>
        <taxon>Tracheophyta</taxon>
        <taxon>Spermatophyta</taxon>
        <taxon>Magnoliopsida</taxon>
        <taxon>eudicotyledons</taxon>
        <taxon>Gunneridae</taxon>
        <taxon>Pentapetalae</taxon>
        <taxon>rosids</taxon>
        <taxon>malvids</taxon>
        <taxon>Myrtales</taxon>
        <taxon>Lythraceae</taxon>
        <taxon>Trapa</taxon>
    </lineage>
</organism>
<dbReference type="InterPro" id="IPR015424">
    <property type="entry name" value="PyrdxlP-dep_Trfase"/>
</dbReference>
<comment type="cofactor">
    <cofactor evidence="1">
        <name>pyridoxal 5'-phosphate</name>
        <dbReference type="ChEBI" id="CHEBI:597326"/>
    </cofactor>
</comment>
<keyword evidence="2" id="KW-0032">Aminotransferase</keyword>
<dbReference type="InterPro" id="IPR004839">
    <property type="entry name" value="Aminotransferase_I/II_large"/>
</dbReference>
<sequence length="79" mass="8776">MTPTILGHLYMAGADIKCITLHPPDFAVPLGELRSKISKKTRAILINTLHNPTGKMFTRDELNEIVASLCMENDVLWIG</sequence>
<accession>A0AAN7MB72</accession>
<proteinExistence type="predicted"/>
<gene>
    <name evidence="6" type="ORF">SAY86_023896</name>
</gene>
<dbReference type="Proteomes" id="UP001346149">
    <property type="component" value="Unassembled WGS sequence"/>
</dbReference>
<evidence type="ECO:0000256" key="4">
    <source>
        <dbReference type="ARBA" id="ARBA00022898"/>
    </source>
</evidence>
<reference evidence="6 7" key="1">
    <citation type="journal article" date="2023" name="Hortic Res">
        <title>Pangenome of water caltrop reveals structural variations and asymmetric subgenome divergence after allopolyploidization.</title>
        <authorList>
            <person name="Zhang X."/>
            <person name="Chen Y."/>
            <person name="Wang L."/>
            <person name="Yuan Y."/>
            <person name="Fang M."/>
            <person name="Shi L."/>
            <person name="Lu R."/>
            <person name="Comes H.P."/>
            <person name="Ma Y."/>
            <person name="Chen Y."/>
            <person name="Huang G."/>
            <person name="Zhou Y."/>
            <person name="Zheng Z."/>
            <person name="Qiu Y."/>
        </authorList>
    </citation>
    <scope>NUCLEOTIDE SEQUENCE [LARGE SCALE GENOMIC DNA]</scope>
    <source>
        <strain evidence="6">F231</strain>
    </source>
</reference>
<evidence type="ECO:0000259" key="5">
    <source>
        <dbReference type="Pfam" id="PF00155"/>
    </source>
</evidence>
<evidence type="ECO:0000256" key="3">
    <source>
        <dbReference type="ARBA" id="ARBA00022679"/>
    </source>
</evidence>
<dbReference type="PANTHER" id="PTHR43807">
    <property type="entry name" value="FI04487P"/>
    <property type="match status" value="1"/>
</dbReference>
<dbReference type="PANTHER" id="PTHR43807:SF20">
    <property type="entry name" value="FI04487P"/>
    <property type="match status" value="1"/>
</dbReference>
<dbReference type="GO" id="GO:0030170">
    <property type="term" value="F:pyridoxal phosphate binding"/>
    <property type="evidence" value="ECO:0007669"/>
    <property type="project" value="InterPro"/>
</dbReference>
<protein>
    <recommendedName>
        <fullName evidence="5">Aminotransferase class I/classII large domain-containing protein</fullName>
    </recommendedName>
</protein>
<dbReference type="InterPro" id="IPR015421">
    <property type="entry name" value="PyrdxlP-dep_Trfase_major"/>
</dbReference>
<dbReference type="AlphaFoldDB" id="A0AAN7MB72"/>